<dbReference type="HOGENOM" id="CLU_3385757_0_0_1"/>
<sequence length="33" mass="3533">MHSLTIPALAGFSILLSLPLLVFSSLGDNLMFN</sequence>
<name>E0CPJ6_VITVI</name>
<dbReference type="EMBL" id="FN595227">
    <property type="protein sequence ID" value="CBI19812.3"/>
    <property type="molecule type" value="Genomic_DNA"/>
</dbReference>
<dbReference type="PaxDb" id="29760-VIT_18s0001g13720.t01"/>
<evidence type="ECO:0000313" key="2">
    <source>
        <dbReference type="Proteomes" id="UP000009183"/>
    </source>
</evidence>
<proteinExistence type="predicted"/>
<reference evidence="2" key="1">
    <citation type="journal article" date="2007" name="Nature">
        <title>The grapevine genome sequence suggests ancestral hexaploidization in major angiosperm phyla.</title>
        <authorList>
            <consortium name="The French-Italian Public Consortium for Grapevine Genome Characterization."/>
            <person name="Jaillon O."/>
            <person name="Aury J.-M."/>
            <person name="Noel B."/>
            <person name="Policriti A."/>
            <person name="Clepet C."/>
            <person name="Casagrande A."/>
            <person name="Choisne N."/>
            <person name="Aubourg S."/>
            <person name="Vitulo N."/>
            <person name="Jubin C."/>
            <person name="Vezzi A."/>
            <person name="Legeai F."/>
            <person name="Hugueney P."/>
            <person name="Dasilva C."/>
            <person name="Horner D."/>
            <person name="Mica E."/>
            <person name="Jublot D."/>
            <person name="Poulain J."/>
            <person name="Bruyere C."/>
            <person name="Billault A."/>
            <person name="Segurens B."/>
            <person name="Gouyvenoux M."/>
            <person name="Ugarte E."/>
            <person name="Cattonaro F."/>
            <person name="Anthouard V."/>
            <person name="Vico V."/>
            <person name="Del Fabbro C."/>
            <person name="Alaux M."/>
            <person name="Di Gaspero G."/>
            <person name="Dumas V."/>
            <person name="Felice N."/>
            <person name="Paillard S."/>
            <person name="Juman I."/>
            <person name="Moroldo M."/>
            <person name="Scalabrin S."/>
            <person name="Canaguier A."/>
            <person name="Le Clainche I."/>
            <person name="Malacrida G."/>
            <person name="Durand E."/>
            <person name="Pesole G."/>
            <person name="Laucou V."/>
            <person name="Chatelet P."/>
            <person name="Merdinoglu D."/>
            <person name="Delledonne M."/>
            <person name="Pezzotti M."/>
            <person name="Lecharny A."/>
            <person name="Scarpelli C."/>
            <person name="Artiguenave F."/>
            <person name="Pe M.E."/>
            <person name="Valle G."/>
            <person name="Morgante M."/>
            <person name="Caboche M."/>
            <person name="Adam-Blondon A.-F."/>
            <person name="Weissenbach J."/>
            <person name="Quetier F."/>
            <person name="Wincker P."/>
        </authorList>
    </citation>
    <scope>NUCLEOTIDE SEQUENCE [LARGE SCALE GENOMIC DNA]</scope>
    <source>
        <strain evidence="2">cv. Pinot noir / PN40024</strain>
    </source>
</reference>
<keyword evidence="2" id="KW-1185">Reference proteome</keyword>
<dbReference type="Proteomes" id="UP000009183">
    <property type="component" value="Chromosome 18"/>
</dbReference>
<protein>
    <submittedName>
        <fullName evidence="1">Uncharacterized protein</fullName>
    </submittedName>
</protein>
<organism evidence="1 2">
    <name type="scientific">Vitis vinifera</name>
    <name type="common">Grape</name>
    <dbReference type="NCBI Taxonomy" id="29760"/>
    <lineage>
        <taxon>Eukaryota</taxon>
        <taxon>Viridiplantae</taxon>
        <taxon>Streptophyta</taxon>
        <taxon>Embryophyta</taxon>
        <taxon>Tracheophyta</taxon>
        <taxon>Spermatophyta</taxon>
        <taxon>Magnoliopsida</taxon>
        <taxon>eudicotyledons</taxon>
        <taxon>Gunneridae</taxon>
        <taxon>Pentapetalae</taxon>
        <taxon>rosids</taxon>
        <taxon>Vitales</taxon>
        <taxon>Vitaceae</taxon>
        <taxon>Viteae</taxon>
        <taxon>Vitis</taxon>
    </lineage>
</organism>
<gene>
    <name evidence="1" type="ordered locus">VIT_18s0001g13720</name>
</gene>
<dbReference type="InParanoid" id="E0CPJ6"/>
<evidence type="ECO:0000313" key="1">
    <source>
        <dbReference type="EMBL" id="CBI19812.3"/>
    </source>
</evidence>
<accession>E0CPJ6</accession>
<dbReference type="AlphaFoldDB" id="E0CPJ6"/>